<evidence type="ECO:0000313" key="1">
    <source>
        <dbReference type="EMBL" id="CRK92319.1"/>
    </source>
</evidence>
<organism evidence="1 2">
    <name type="scientific">Clunio marinus</name>
    <dbReference type="NCBI Taxonomy" id="568069"/>
    <lineage>
        <taxon>Eukaryota</taxon>
        <taxon>Metazoa</taxon>
        <taxon>Ecdysozoa</taxon>
        <taxon>Arthropoda</taxon>
        <taxon>Hexapoda</taxon>
        <taxon>Insecta</taxon>
        <taxon>Pterygota</taxon>
        <taxon>Neoptera</taxon>
        <taxon>Endopterygota</taxon>
        <taxon>Diptera</taxon>
        <taxon>Nematocera</taxon>
        <taxon>Chironomoidea</taxon>
        <taxon>Chironomidae</taxon>
        <taxon>Clunio</taxon>
    </lineage>
</organism>
<dbReference type="AlphaFoldDB" id="A0A1J1HW54"/>
<proteinExistence type="predicted"/>
<reference evidence="1 2" key="1">
    <citation type="submission" date="2015-04" db="EMBL/GenBank/DDBJ databases">
        <authorList>
            <person name="Syromyatnikov M.Y."/>
            <person name="Popov V.N."/>
        </authorList>
    </citation>
    <scope>NUCLEOTIDE SEQUENCE [LARGE SCALE GENOMIC DNA]</scope>
</reference>
<dbReference type="EMBL" id="CVRI01000025">
    <property type="protein sequence ID" value="CRK92319.1"/>
    <property type="molecule type" value="Genomic_DNA"/>
</dbReference>
<gene>
    <name evidence="1" type="primary">similar to GH12080</name>
    <name evidence="1" type="ORF">CLUMA_CG005904</name>
</gene>
<protein>
    <submittedName>
        <fullName evidence="1">CLUMA_CG005904, isoform A</fullName>
    </submittedName>
</protein>
<accession>A0A1J1HW54</accession>
<dbReference type="Proteomes" id="UP000183832">
    <property type="component" value="Unassembled WGS sequence"/>
</dbReference>
<evidence type="ECO:0000313" key="2">
    <source>
        <dbReference type="Proteomes" id="UP000183832"/>
    </source>
</evidence>
<keyword evidence="2" id="KW-1185">Reference proteome</keyword>
<dbReference type="OrthoDB" id="6605262at2759"/>
<sequence>MVVILLLVPSSTSASLTTSTFTTSLSSTPAKYNLTNSSTSTRPPLSTNYGPSSFNHQSKFKKTPDANKNYCREYVNHVTRINFSTDYPQIEGAGDEPEAVVKEEEIVTKRKTELTTTKQIETRVKRQVKFEDGKVIEDTGPIVSTATTEDTDKVESEETERKTLGEPTDVVDGPAALQFNKNALSFDSSPKHLQTTNLVMGARDDGLVREEKENRVVSRDDTTELTEVEDIKHFGDFSDAVSF</sequence>
<name>A0A1J1HW54_9DIPT</name>